<dbReference type="Proteomes" id="UP000523000">
    <property type="component" value="Unassembled WGS sequence"/>
</dbReference>
<dbReference type="PROSITE" id="PS51257">
    <property type="entry name" value="PROKAR_LIPOPROTEIN"/>
    <property type="match status" value="1"/>
</dbReference>
<feature type="signal peptide" evidence="1">
    <location>
        <begin position="1"/>
        <end position="18"/>
    </location>
</feature>
<accession>A0A839QKT2</accession>
<dbReference type="RefSeq" id="WP_183511705.1">
    <property type="nucleotide sequence ID" value="NZ_BAABGK010000012.1"/>
</dbReference>
<evidence type="ECO:0000313" key="3">
    <source>
        <dbReference type="EMBL" id="MBB2996430.1"/>
    </source>
</evidence>
<feature type="chain" id="PRO_5038755519" evidence="1">
    <location>
        <begin position="19"/>
        <end position="122"/>
    </location>
</feature>
<evidence type="ECO:0000259" key="2">
    <source>
        <dbReference type="Pfam" id="PF03724"/>
    </source>
</evidence>
<gene>
    <name evidence="3" type="ORF">E9229_002621</name>
</gene>
<dbReference type="Pfam" id="PF03724">
    <property type="entry name" value="META"/>
    <property type="match status" value="1"/>
</dbReference>
<evidence type="ECO:0000256" key="1">
    <source>
        <dbReference type="SAM" id="SignalP"/>
    </source>
</evidence>
<dbReference type="InterPro" id="IPR038670">
    <property type="entry name" value="HslJ-like_sf"/>
</dbReference>
<comment type="caution">
    <text evidence="3">The sequence shown here is derived from an EMBL/GenBank/DDBJ whole genome shotgun (WGS) entry which is preliminary data.</text>
</comment>
<keyword evidence="4" id="KW-1185">Reference proteome</keyword>
<dbReference type="Gene3D" id="2.40.128.270">
    <property type="match status" value="1"/>
</dbReference>
<proteinExistence type="predicted"/>
<evidence type="ECO:0000313" key="4">
    <source>
        <dbReference type="Proteomes" id="UP000523000"/>
    </source>
</evidence>
<feature type="domain" description="DUF306" evidence="2">
    <location>
        <begin position="35"/>
        <end position="104"/>
    </location>
</feature>
<name>A0A839QKT2_9MICC</name>
<dbReference type="AlphaFoldDB" id="A0A839QKT2"/>
<organism evidence="3 4">
    <name type="scientific">Paeniglutamicibacter cryotolerans</name>
    <dbReference type="NCBI Taxonomy" id="670079"/>
    <lineage>
        <taxon>Bacteria</taxon>
        <taxon>Bacillati</taxon>
        <taxon>Actinomycetota</taxon>
        <taxon>Actinomycetes</taxon>
        <taxon>Micrococcales</taxon>
        <taxon>Micrococcaceae</taxon>
        <taxon>Paeniglutamicibacter</taxon>
    </lineage>
</organism>
<keyword evidence="3" id="KW-0346">Stress response</keyword>
<keyword evidence="1" id="KW-0732">Signal</keyword>
<sequence length="122" mass="12485">MRRLAILMTIPAIVLALAGCSGSGGSPVVGQWGGQTANAPALDFKDAGTFSGNDGCNSLTGTWYQQGTDIKLSPLAMTMMACPGPVSLLSTATVARVKGDTMLLFNQNDRPIGGLPRTGTGK</sequence>
<dbReference type="InterPro" id="IPR005184">
    <property type="entry name" value="DUF306_Meta_HslJ"/>
</dbReference>
<protein>
    <submittedName>
        <fullName evidence="3">Heat shock protein HslJ</fullName>
    </submittedName>
</protein>
<dbReference type="EMBL" id="JACHVS010000001">
    <property type="protein sequence ID" value="MBB2996430.1"/>
    <property type="molecule type" value="Genomic_DNA"/>
</dbReference>
<reference evidence="3 4" key="1">
    <citation type="submission" date="2020-08" db="EMBL/GenBank/DDBJ databases">
        <title>Sequencing the genomes of 1000 actinobacteria strains.</title>
        <authorList>
            <person name="Klenk H.-P."/>
        </authorList>
    </citation>
    <scope>NUCLEOTIDE SEQUENCE [LARGE SCALE GENOMIC DNA]</scope>
    <source>
        <strain evidence="3 4">DSM 22826</strain>
    </source>
</reference>